<dbReference type="PANTHER" id="PTHR43308:SF5">
    <property type="entry name" value="S-LAYER PROTEIN _ PEPTIDOGLYCAN ENDO-BETA-N-ACETYLGLUCOSAMINIDASE"/>
    <property type="match status" value="1"/>
</dbReference>
<dbReference type="OrthoDB" id="9813450at2"/>
<feature type="compositionally biased region" description="Basic and acidic residues" evidence="1">
    <location>
        <begin position="502"/>
        <end position="535"/>
    </location>
</feature>
<keyword evidence="4" id="KW-1185">Reference proteome</keyword>
<dbReference type="Pfam" id="PF01464">
    <property type="entry name" value="SLT"/>
    <property type="match status" value="1"/>
</dbReference>
<dbReference type="AlphaFoldDB" id="R1AQ93"/>
<gene>
    <name evidence="3" type="ORF">L21TH_2681</name>
</gene>
<comment type="caution">
    <text evidence="3">The sequence shown here is derived from an EMBL/GenBank/DDBJ whole genome shotgun (WGS) entry which is preliminary data.</text>
</comment>
<proteinExistence type="predicted"/>
<dbReference type="EMBL" id="ARZA01000282">
    <property type="protein sequence ID" value="EOC99297.1"/>
    <property type="molecule type" value="Genomic_DNA"/>
</dbReference>
<feature type="region of interest" description="Disordered" evidence="1">
    <location>
        <begin position="490"/>
        <end position="535"/>
    </location>
</feature>
<dbReference type="InterPro" id="IPR023346">
    <property type="entry name" value="Lysozyme-like_dom_sf"/>
</dbReference>
<accession>R1AQ93</accession>
<dbReference type="InterPro" id="IPR051465">
    <property type="entry name" value="Cell_Envelope_Struct_Comp"/>
</dbReference>
<dbReference type="InterPro" id="IPR008258">
    <property type="entry name" value="Transglycosylase_SLT_dom_1"/>
</dbReference>
<dbReference type="Proteomes" id="UP000013378">
    <property type="component" value="Unassembled WGS sequence"/>
</dbReference>
<feature type="domain" description="SLH" evidence="2">
    <location>
        <begin position="297"/>
        <end position="356"/>
    </location>
</feature>
<dbReference type="InterPro" id="IPR001119">
    <property type="entry name" value="SLH_dom"/>
</dbReference>
<evidence type="ECO:0000313" key="4">
    <source>
        <dbReference type="Proteomes" id="UP000013378"/>
    </source>
</evidence>
<feature type="domain" description="SLH" evidence="2">
    <location>
        <begin position="357"/>
        <end position="420"/>
    </location>
</feature>
<dbReference type="SUPFAM" id="SSF53955">
    <property type="entry name" value="Lysozyme-like"/>
    <property type="match status" value="1"/>
</dbReference>
<reference evidence="3 4" key="1">
    <citation type="journal article" date="2015" name="Geomicrobiol. J.">
        <title>Caldisalinibacter kiritimatiensis gen. nov., sp. nov., a moderately thermohalophilic thiosulfate-reducing bacterium from a hypersaline microbial mat.</title>
        <authorList>
            <person name="Ben Hania W."/>
            <person name="Joseph M."/>
            <person name="Fiebig A."/>
            <person name="Bunk B."/>
            <person name="Klenk H.-P."/>
            <person name="Fardeau M.-L."/>
            <person name="Spring S."/>
        </authorList>
    </citation>
    <scope>NUCLEOTIDE SEQUENCE [LARGE SCALE GENOMIC DNA]</scope>
    <source>
        <strain evidence="3 4">L21-TH-D2</strain>
    </source>
</reference>
<sequence>MFKRFIAFLIAIFIVTSMVLSQPIYADSITLNPPRDVLEKKIEEVAKLRGIPSVILKSIARVESVFKQFNPDGSVYTGRSGSIGLMQIHNAYGMYDSHRLKYDITYNIEAGADVLLMKWKMANDRLPRIGDMNPNILEHWYFALWAYNGWVESNNPNMVPYKYRTWTKKHTYQQLIYMVAEKEYGQKITPIDPKLLLKRGLPSKNLVFDTPKDHHYGDIILYEKGDLVEVDVSNSLTLRDAPAGREISKFDDKTLLNIIDGPVLKDGFFWYKVKEREGNKEGWIVRNWIVKVGDVKNGVYPFDDIEDNWAVDYIIDLYKKGIIEGSNGKFNPNSMVTREEMSAFIARAFDVKNSEYELEFKDIDNISFWAIPYVKAVTSTGLITSYEDNTFAPKKHLTREEAAVIISRLFNDTENDIETESSSLQFNDIKDLSPSSLKAIKIVYNKGIMSGKSELKFCPKDYLTRAEVSKILHTLLNMKNEINLTQQSNDEEILSEVDSTQIDDKSKENNNIEEKTTDNKSDDKSKEQEKMRSGD</sequence>
<dbReference type="Pfam" id="PF00395">
    <property type="entry name" value="SLH"/>
    <property type="match status" value="3"/>
</dbReference>
<dbReference type="STRING" id="1304284.L21TH_2681"/>
<name>R1AQ93_9FIRM</name>
<evidence type="ECO:0000259" key="2">
    <source>
        <dbReference type="PROSITE" id="PS51272"/>
    </source>
</evidence>
<dbReference type="Gene3D" id="1.10.530.10">
    <property type="match status" value="1"/>
</dbReference>
<evidence type="ECO:0000313" key="3">
    <source>
        <dbReference type="EMBL" id="EOC99297.1"/>
    </source>
</evidence>
<dbReference type="PROSITE" id="PS51272">
    <property type="entry name" value="SLH"/>
    <property type="match status" value="3"/>
</dbReference>
<evidence type="ECO:0000256" key="1">
    <source>
        <dbReference type="SAM" id="MobiDB-lite"/>
    </source>
</evidence>
<dbReference type="PANTHER" id="PTHR43308">
    <property type="entry name" value="OUTER MEMBRANE PROTEIN ALPHA-RELATED"/>
    <property type="match status" value="1"/>
</dbReference>
<feature type="domain" description="SLH" evidence="2">
    <location>
        <begin position="423"/>
        <end position="486"/>
    </location>
</feature>
<dbReference type="RefSeq" id="WP_006317472.1">
    <property type="nucleotide sequence ID" value="NZ_ARZA01000282.1"/>
</dbReference>
<dbReference type="eggNOG" id="COG0741">
    <property type="taxonomic scope" value="Bacteria"/>
</dbReference>
<organism evidence="3 4">
    <name type="scientific">Caldisalinibacter kiritimatiensis</name>
    <dbReference type="NCBI Taxonomy" id="1304284"/>
    <lineage>
        <taxon>Bacteria</taxon>
        <taxon>Bacillati</taxon>
        <taxon>Bacillota</taxon>
        <taxon>Tissierellia</taxon>
        <taxon>Tissierellales</taxon>
        <taxon>Thermohalobacteraceae</taxon>
        <taxon>Caldisalinibacter</taxon>
    </lineage>
</organism>
<protein>
    <recommendedName>
        <fullName evidence="2">SLH domain-containing protein</fullName>
    </recommendedName>
</protein>